<evidence type="ECO:0000256" key="1">
    <source>
        <dbReference type="ARBA" id="ARBA00004496"/>
    </source>
</evidence>
<feature type="region of interest" description="Disordered" evidence="4">
    <location>
        <begin position="185"/>
        <end position="232"/>
    </location>
</feature>
<dbReference type="SUPFAM" id="SSF51045">
    <property type="entry name" value="WW domain"/>
    <property type="match status" value="1"/>
</dbReference>
<dbReference type="InterPro" id="IPR036020">
    <property type="entry name" value="WW_dom_sf"/>
</dbReference>
<evidence type="ECO:0000256" key="2">
    <source>
        <dbReference type="ARBA" id="ARBA00022490"/>
    </source>
</evidence>
<dbReference type="EMBL" id="PYDT01000008">
    <property type="protein sequence ID" value="THU53200.1"/>
    <property type="molecule type" value="Genomic_DNA"/>
</dbReference>
<feature type="domain" description="WW" evidence="5">
    <location>
        <begin position="133"/>
        <end position="167"/>
    </location>
</feature>
<evidence type="ECO:0000256" key="3">
    <source>
        <dbReference type="ARBA" id="ARBA00022553"/>
    </source>
</evidence>
<dbReference type="Gene3D" id="2.20.70.10">
    <property type="match status" value="1"/>
</dbReference>
<dbReference type="STRING" id="52838.A0A4S8IWF0"/>
<protein>
    <recommendedName>
        <fullName evidence="5">WW domain-containing protein</fullName>
    </recommendedName>
</protein>
<keyword evidence="2" id="KW-0963">Cytoplasm</keyword>
<gene>
    <name evidence="6" type="ORF">C4D60_Mb10t11900</name>
</gene>
<dbReference type="InterPro" id="IPR001202">
    <property type="entry name" value="WW_dom"/>
</dbReference>
<keyword evidence="7" id="KW-1185">Reference proteome</keyword>
<evidence type="ECO:0000313" key="7">
    <source>
        <dbReference type="Proteomes" id="UP000317650"/>
    </source>
</evidence>
<feature type="compositionally biased region" description="Polar residues" evidence="4">
    <location>
        <begin position="215"/>
        <end position="229"/>
    </location>
</feature>
<dbReference type="AlphaFoldDB" id="A0A4S8IWF0"/>
<comment type="subcellular location">
    <subcellularLocation>
        <location evidence="1">Cytoplasm</location>
    </subcellularLocation>
</comment>
<dbReference type="PANTHER" id="PTHR14791">
    <property type="entry name" value="BOMB/KIRA PROTEINS"/>
    <property type="match status" value="1"/>
</dbReference>
<dbReference type="InterPro" id="IPR051105">
    <property type="entry name" value="WWC/KIBRA_Hippo_Reg"/>
</dbReference>
<evidence type="ECO:0000313" key="6">
    <source>
        <dbReference type="EMBL" id="THU53200.1"/>
    </source>
</evidence>
<keyword evidence="3" id="KW-0597">Phosphoprotein</keyword>
<proteinExistence type="predicted"/>
<dbReference type="PROSITE" id="PS50020">
    <property type="entry name" value="WW_DOMAIN_2"/>
    <property type="match status" value="1"/>
</dbReference>
<accession>A0A4S8IWF0</accession>
<evidence type="ECO:0000256" key="4">
    <source>
        <dbReference type="SAM" id="MobiDB-lite"/>
    </source>
</evidence>
<feature type="region of interest" description="Disordered" evidence="4">
    <location>
        <begin position="97"/>
        <end position="120"/>
    </location>
</feature>
<feature type="compositionally biased region" description="Acidic residues" evidence="4">
    <location>
        <begin position="198"/>
        <end position="212"/>
    </location>
</feature>
<comment type="caution">
    <text evidence="6">The sequence shown here is derived from an EMBL/GenBank/DDBJ whole genome shotgun (WGS) entry which is preliminary data.</text>
</comment>
<sequence length="274" mass="29267">MNFILFYFEKAALKPAFPTLLPFYSPPKNSPKTKSLFLLLLLLLLLLQLLPPTFSAPPPPPPPPPPLVLHWLWASPSAMAAPNIEMIAASLRSCSLGGGGGGDQSPPRPPPPHLAEATDESAGGITVELNSDTALPYHWEQCLDMRTGEIYYINRKTGVRTAEDPRTAAASSSAYSSSYYCDGDGTSDEYSCSRVGSEDVDYEEEEEDDGDTADSSTLSCTSPPESSANEEPGGQILVAAGCKACFMYFMVPKRVDACPKCGGGLLHLGRNGCV</sequence>
<organism evidence="6 7">
    <name type="scientific">Musa balbisiana</name>
    <name type="common">Banana</name>
    <dbReference type="NCBI Taxonomy" id="52838"/>
    <lineage>
        <taxon>Eukaryota</taxon>
        <taxon>Viridiplantae</taxon>
        <taxon>Streptophyta</taxon>
        <taxon>Embryophyta</taxon>
        <taxon>Tracheophyta</taxon>
        <taxon>Spermatophyta</taxon>
        <taxon>Magnoliopsida</taxon>
        <taxon>Liliopsida</taxon>
        <taxon>Zingiberales</taxon>
        <taxon>Musaceae</taxon>
        <taxon>Musa</taxon>
    </lineage>
</organism>
<reference evidence="6 7" key="1">
    <citation type="journal article" date="2019" name="Nat. Plants">
        <title>Genome sequencing of Musa balbisiana reveals subgenome evolution and function divergence in polyploid bananas.</title>
        <authorList>
            <person name="Yao X."/>
        </authorList>
    </citation>
    <scope>NUCLEOTIDE SEQUENCE [LARGE SCALE GENOMIC DNA]</scope>
    <source>
        <strain evidence="7">cv. DH-PKW</strain>
        <tissue evidence="6">Leaves</tissue>
    </source>
</reference>
<dbReference type="Proteomes" id="UP000317650">
    <property type="component" value="Chromosome 10"/>
</dbReference>
<dbReference type="GO" id="GO:0005737">
    <property type="term" value="C:cytoplasm"/>
    <property type="evidence" value="ECO:0007669"/>
    <property type="project" value="UniProtKB-SubCell"/>
</dbReference>
<dbReference type="PANTHER" id="PTHR14791:SF29">
    <property type="entry name" value="PROTEIN KIBRA"/>
    <property type="match status" value="1"/>
</dbReference>
<name>A0A4S8IWF0_MUSBA</name>
<dbReference type="CDD" id="cd00201">
    <property type="entry name" value="WW"/>
    <property type="match status" value="1"/>
</dbReference>
<evidence type="ECO:0000259" key="5">
    <source>
        <dbReference type="PROSITE" id="PS50020"/>
    </source>
</evidence>